<comment type="similarity">
    <text evidence="1">Belongs to the 3-oxoacid CoA-transferase subunit B family.</text>
</comment>
<evidence type="ECO:0000313" key="4">
    <source>
        <dbReference type="Proteomes" id="UP001239397"/>
    </source>
</evidence>
<evidence type="ECO:0000256" key="1">
    <source>
        <dbReference type="ARBA" id="ARBA00007047"/>
    </source>
</evidence>
<dbReference type="AlphaFoldDB" id="A0A9Y2JJ12"/>
<name>A0A9Y2JJ12_9PSEU</name>
<keyword evidence="4" id="KW-1185">Reference proteome</keyword>
<organism evidence="3 4">
    <name type="scientific">Amycolatopsis mongoliensis</name>
    <dbReference type="NCBI Taxonomy" id="715475"/>
    <lineage>
        <taxon>Bacteria</taxon>
        <taxon>Bacillati</taxon>
        <taxon>Actinomycetota</taxon>
        <taxon>Actinomycetes</taxon>
        <taxon>Pseudonocardiales</taxon>
        <taxon>Pseudonocardiaceae</taxon>
        <taxon>Amycolatopsis</taxon>
    </lineage>
</organism>
<dbReference type="SMART" id="SM00882">
    <property type="entry name" value="CoA_trans"/>
    <property type="match status" value="1"/>
</dbReference>
<sequence length="223" mass="23532">MTTVTPPRALSRTDLARRVAADLEDGWCVNVGIGAPLLLPDQPTPGREVLYHCEHGLLGVGPPPEGEPDPDITDAGKNPVTLLEGAAAFDSSMSFAIARGGRLDLCVLGALQVGENGDLANWLVPGGNPGVGGAMDLAVGARRVWVMMDHVDKQGNAKLRKECTFPLTGPGVVDRVYTDLAVFEFAEGVLTLRECAPGVRPEQLAPLTEAAYTVDLWTRGEPA</sequence>
<evidence type="ECO:0000256" key="2">
    <source>
        <dbReference type="ARBA" id="ARBA00022679"/>
    </source>
</evidence>
<evidence type="ECO:0000313" key="3">
    <source>
        <dbReference type="EMBL" id="WIX98370.1"/>
    </source>
</evidence>
<dbReference type="KEGG" id="amog:QRX60_30420"/>
<reference evidence="3 4" key="1">
    <citation type="submission" date="2023-06" db="EMBL/GenBank/DDBJ databases">
        <authorList>
            <person name="Oyuntsetseg B."/>
            <person name="Kim S.B."/>
        </authorList>
    </citation>
    <scope>NUCLEOTIDE SEQUENCE [LARGE SCALE GENOMIC DNA]</scope>
    <source>
        <strain evidence="3 4">4-36</strain>
    </source>
</reference>
<keyword evidence="2" id="KW-0808">Transferase</keyword>
<dbReference type="InterPro" id="IPR004165">
    <property type="entry name" value="CoA_trans_fam_I"/>
</dbReference>
<dbReference type="InterPro" id="IPR012791">
    <property type="entry name" value="3-oxoacid_CoA-transf_B"/>
</dbReference>
<dbReference type="Gene3D" id="3.40.1080.10">
    <property type="entry name" value="Glutaconate Coenzyme A-transferase"/>
    <property type="match status" value="1"/>
</dbReference>
<dbReference type="GO" id="GO:0008410">
    <property type="term" value="F:CoA-transferase activity"/>
    <property type="evidence" value="ECO:0007669"/>
    <property type="project" value="InterPro"/>
</dbReference>
<dbReference type="NCBIfam" id="TIGR02428">
    <property type="entry name" value="pcaJ_scoB_fam"/>
    <property type="match status" value="1"/>
</dbReference>
<dbReference type="RefSeq" id="WP_285994855.1">
    <property type="nucleotide sequence ID" value="NZ_CP127295.1"/>
</dbReference>
<protein>
    <submittedName>
        <fullName evidence="3">3-oxoacid CoA-transferase subunit B</fullName>
    </submittedName>
</protein>
<dbReference type="Pfam" id="PF01144">
    <property type="entry name" value="CoA_trans"/>
    <property type="match status" value="1"/>
</dbReference>
<dbReference type="SUPFAM" id="SSF100950">
    <property type="entry name" value="NagB/RpiA/CoA transferase-like"/>
    <property type="match status" value="1"/>
</dbReference>
<accession>A0A9Y2JJ12</accession>
<dbReference type="PANTHER" id="PTHR13707">
    <property type="entry name" value="KETOACID-COENZYME A TRANSFERASE"/>
    <property type="match status" value="1"/>
</dbReference>
<dbReference type="Proteomes" id="UP001239397">
    <property type="component" value="Chromosome"/>
</dbReference>
<proteinExistence type="inferred from homology"/>
<dbReference type="InterPro" id="IPR037171">
    <property type="entry name" value="NagB/RpiA_transferase-like"/>
</dbReference>
<dbReference type="EMBL" id="CP127295">
    <property type="protein sequence ID" value="WIX98370.1"/>
    <property type="molecule type" value="Genomic_DNA"/>
</dbReference>
<dbReference type="PANTHER" id="PTHR13707:SF57">
    <property type="entry name" value="SUCCINYL-COA:3-KETOACID COENZYME A TRANSFERASE SUBUNIT B-RELATED"/>
    <property type="match status" value="1"/>
</dbReference>
<gene>
    <name evidence="3" type="ORF">QRX60_30420</name>
</gene>